<dbReference type="Pfam" id="PF03309">
    <property type="entry name" value="Pan_kinase"/>
    <property type="match status" value="1"/>
</dbReference>
<evidence type="ECO:0000256" key="10">
    <source>
        <dbReference type="ARBA" id="ARBA00022777"/>
    </source>
</evidence>
<comment type="cofactor">
    <cofactor evidence="2">
        <name>K(+)</name>
        <dbReference type="ChEBI" id="CHEBI:29103"/>
    </cofactor>
</comment>
<gene>
    <name evidence="16" type="primary">coaX</name>
    <name evidence="17" type="ORF">C7377_0197</name>
</gene>
<comment type="caution">
    <text evidence="17">The sequence shown here is derived from an EMBL/GenBank/DDBJ whole genome shotgun (WGS) entry which is preliminary data.</text>
</comment>
<evidence type="ECO:0000256" key="7">
    <source>
        <dbReference type="ARBA" id="ARBA00022490"/>
    </source>
</evidence>
<evidence type="ECO:0000256" key="8">
    <source>
        <dbReference type="ARBA" id="ARBA00022679"/>
    </source>
</evidence>
<dbReference type="GO" id="GO:0015937">
    <property type="term" value="P:coenzyme A biosynthetic process"/>
    <property type="evidence" value="ECO:0007669"/>
    <property type="project" value="UniProtKB-UniRule"/>
</dbReference>
<reference evidence="17 18" key="1">
    <citation type="submission" date="2018-05" db="EMBL/GenBank/DDBJ databases">
        <title>Genomic Encyclopedia of Type Strains, Phase IV (KMG-IV): sequencing the most valuable type-strain genomes for metagenomic binning, comparative biology and taxonomic classification.</title>
        <authorList>
            <person name="Goeker M."/>
        </authorList>
    </citation>
    <scope>NUCLEOTIDE SEQUENCE [LARGE SCALE GENOMIC DNA]</scope>
    <source>
        <strain evidence="17 18">DSM 28579</strain>
    </source>
</reference>
<evidence type="ECO:0000256" key="5">
    <source>
        <dbReference type="ARBA" id="ARBA00011738"/>
    </source>
</evidence>
<keyword evidence="13 16" id="KW-0173">Coenzyme A biosynthesis</keyword>
<dbReference type="GO" id="GO:0005737">
    <property type="term" value="C:cytoplasm"/>
    <property type="evidence" value="ECO:0007669"/>
    <property type="project" value="UniProtKB-SubCell"/>
</dbReference>
<dbReference type="GO" id="GO:0004594">
    <property type="term" value="F:pantothenate kinase activity"/>
    <property type="evidence" value="ECO:0007669"/>
    <property type="project" value="UniProtKB-UniRule"/>
</dbReference>
<keyword evidence="18" id="KW-1185">Reference proteome</keyword>
<dbReference type="EMBL" id="QENZ01000003">
    <property type="protein sequence ID" value="PVX51905.1"/>
    <property type="molecule type" value="Genomic_DNA"/>
</dbReference>
<dbReference type="PANTHER" id="PTHR34265:SF1">
    <property type="entry name" value="TYPE III PANTOTHENATE KINASE"/>
    <property type="match status" value="1"/>
</dbReference>
<dbReference type="PANTHER" id="PTHR34265">
    <property type="entry name" value="TYPE III PANTOTHENATE KINASE"/>
    <property type="match status" value="1"/>
</dbReference>
<dbReference type="EC" id="2.7.1.33" evidence="6 16"/>
<feature type="binding site" evidence="16">
    <location>
        <begin position="6"/>
        <end position="13"/>
    </location>
    <ligand>
        <name>ATP</name>
        <dbReference type="ChEBI" id="CHEBI:30616"/>
    </ligand>
</feature>
<dbReference type="AlphaFoldDB" id="A0A7L4UQ45"/>
<comment type="caution">
    <text evidence="16">Lacks conserved residue(s) required for the propagation of feature annotation.</text>
</comment>
<comment type="subunit">
    <text evidence="5 16">Homodimer.</text>
</comment>
<feature type="active site" description="Proton acceptor" evidence="16">
    <location>
        <position position="109"/>
    </location>
</feature>
<dbReference type="GO" id="GO:0046872">
    <property type="term" value="F:metal ion binding"/>
    <property type="evidence" value="ECO:0007669"/>
    <property type="project" value="UniProtKB-KW"/>
</dbReference>
<dbReference type="RefSeq" id="WP_116495476.1">
    <property type="nucleotide sequence ID" value="NZ_QENZ01000003.1"/>
</dbReference>
<dbReference type="InterPro" id="IPR004619">
    <property type="entry name" value="Type_III_PanK"/>
</dbReference>
<keyword evidence="7 16" id="KW-0963">Cytoplasm</keyword>
<dbReference type="CDD" id="cd24015">
    <property type="entry name" value="ASKHA_NBD_PanK-III"/>
    <property type="match status" value="1"/>
</dbReference>
<dbReference type="Gene3D" id="3.30.420.40">
    <property type="match status" value="2"/>
</dbReference>
<dbReference type="InterPro" id="IPR043129">
    <property type="entry name" value="ATPase_NBD"/>
</dbReference>
<feature type="binding site" evidence="16">
    <location>
        <begin position="107"/>
        <end position="110"/>
    </location>
    <ligand>
        <name>substrate</name>
    </ligand>
</feature>
<feature type="binding site" evidence="16">
    <location>
        <position position="129"/>
    </location>
    <ligand>
        <name>K(+)</name>
        <dbReference type="ChEBI" id="CHEBI:29103"/>
    </ligand>
</feature>
<evidence type="ECO:0000256" key="9">
    <source>
        <dbReference type="ARBA" id="ARBA00022741"/>
    </source>
</evidence>
<name>A0A7L4UQ45_BALHA</name>
<evidence type="ECO:0000256" key="14">
    <source>
        <dbReference type="ARBA" id="ARBA00038036"/>
    </source>
</evidence>
<comment type="cofactor">
    <cofactor evidence="16">
        <name>NH4(+)</name>
        <dbReference type="ChEBI" id="CHEBI:28938"/>
    </cofactor>
    <cofactor evidence="16">
        <name>K(+)</name>
        <dbReference type="ChEBI" id="CHEBI:29103"/>
    </cofactor>
    <text evidence="16">A monovalent cation. Ammonium or potassium.</text>
</comment>
<evidence type="ECO:0000256" key="12">
    <source>
        <dbReference type="ARBA" id="ARBA00022958"/>
    </source>
</evidence>
<comment type="similarity">
    <text evidence="14 16">Belongs to the type III pantothenate kinase family.</text>
</comment>
<keyword evidence="16" id="KW-0479">Metal-binding</keyword>
<accession>A0A7L4UQ45</accession>
<sequence>MLLAIDIGNSNVVFGLFDKDKLIDMWRVHTVVNKTSDEYEAIFRTFLASRNIKIDSISRVVISSVVPSLNFAMRNMIGNLFGVDPLVIAPKIYNKLPIEIRNPYQIGSDLVANATMVSECYDGGSIVVDMGTALTCLAVDGRGKILGVTICPGLKTAMSALSQKTAQLPHVNIEAPPSVLGTNTVHAIQAGVVLGYKGLIASLVNDMKKEIGDDNLNVIATGGLSVVMYPLLKDVFTEREPDLTLKGIRIIGELVLGK</sequence>
<evidence type="ECO:0000313" key="17">
    <source>
        <dbReference type="EMBL" id="PVX51905.1"/>
    </source>
</evidence>
<evidence type="ECO:0000256" key="15">
    <source>
        <dbReference type="ARBA" id="ARBA00040883"/>
    </source>
</evidence>
<dbReference type="GO" id="GO:0005524">
    <property type="term" value="F:ATP binding"/>
    <property type="evidence" value="ECO:0007669"/>
    <property type="project" value="UniProtKB-UniRule"/>
</dbReference>
<keyword evidence="11 16" id="KW-0067">ATP-binding</keyword>
<evidence type="ECO:0000256" key="16">
    <source>
        <dbReference type="HAMAP-Rule" id="MF_01274"/>
    </source>
</evidence>
<comment type="catalytic activity">
    <reaction evidence="1 16">
        <text>(R)-pantothenate + ATP = (R)-4'-phosphopantothenate + ADP + H(+)</text>
        <dbReference type="Rhea" id="RHEA:16373"/>
        <dbReference type="ChEBI" id="CHEBI:10986"/>
        <dbReference type="ChEBI" id="CHEBI:15378"/>
        <dbReference type="ChEBI" id="CHEBI:29032"/>
        <dbReference type="ChEBI" id="CHEBI:30616"/>
        <dbReference type="ChEBI" id="CHEBI:456216"/>
        <dbReference type="EC" id="2.7.1.33"/>
    </reaction>
</comment>
<evidence type="ECO:0000313" key="18">
    <source>
        <dbReference type="Proteomes" id="UP000251835"/>
    </source>
</evidence>
<organism evidence="17 18">
    <name type="scientific">Balneicella halophila</name>
    <dbReference type="NCBI Taxonomy" id="1537566"/>
    <lineage>
        <taxon>Bacteria</taxon>
        <taxon>Pseudomonadati</taxon>
        <taxon>Bacteroidota</taxon>
        <taxon>Bacteroidia</taxon>
        <taxon>Bacteroidales</taxon>
        <taxon>Balneicellaceae</taxon>
        <taxon>Balneicella</taxon>
    </lineage>
</organism>
<keyword evidence="12 16" id="KW-0630">Potassium</keyword>
<evidence type="ECO:0000256" key="11">
    <source>
        <dbReference type="ARBA" id="ARBA00022840"/>
    </source>
</evidence>
<dbReference type="OrthoDB" id="9804707at2"/>
<keyword evidence="10 16" id="KW-0418">Kinase</keyword>
<dbReference type="NCBIfam" id="NF009855">
    <property type="entry name" value="PRK13321.1"/>
    <property type="match status" value="1"/>
</dbReference>
<evidence type="ECO:0000256" key="1">
    <source>
        <dbReference type="ARBA" id="ARBA00001206"/>
    </source>
</evidence>
<dbReference type="UniPathway" id="UPA00241">
    <property type="reaction ID" value="UER00352"/>
</dbReference>
<keyword evidence="9 16" id="KW-0547">Nucleotide-binding</keyword>
<dbReference type="Proteomes" id="UP000251835">
    <property type="component" value="Unassembled WGS sequence"/>
</dbReference>
<evidence type="ECO:0000256" key="3">
    <source>
        <dbReference type="ARBA" id="ARBA00004496"/>
    </source>
</evidence>
<evidence type="ECO:0000256" key="2">
    <source>
        <dbReference type="ARBA" id="ARBA00001958"/>
    </source>
</evidence>
<protein>
    <recommendedName>
        <fullName evidence="15 16">Type III pantothenate kinase</fullName>
        <ecNumber evidence="6 16">2.7.1.33</ecNumber>
    </recommendedName>
    <alternativeName>
        <fullName evidence="16">PanK-III</fullName>
    </alternativeName>
    <alternativeName>
        <fullName evidence="16">Pantothenic acid kinase</fullName>
    </alternativeName>
</protein>
<evidence type="ECO:0000256" key="4">
    <source>
        <dbReference type="ARBA" id="ARBA00005225"/>
    </source>
</evidence>
<evidence type="ECO:0000256" key="6">
    <source>
        <dbReference type="ARBA" id="ARBA00012102"/>
    </source>
</evidence>
<comment type="pathway">
    <text evidence="4 16">Cofactor biosynthesis; coenzyme A biosynthesis; CoA from (R)-pantothenate: step 1/5.</text>
</comment>
<evidence type="ECO:0000256" key="13">
    <source>
        <dbReference type="ARBA" id="ARBA00022993"/>
    </source>
</evidence>
<dbReference type="SUPFAM" id="SSF53067">
    <property type="entry name" value="Actin-like ATPase domain"/>
    <property type="match status" value="2"/>
</dbReference>
<feature type="binding site" evidence="16">
    <location>
        <position position="184"/>
    </location>
    <ligand>
        <name>substrate</name>
    </ligand>
</feature>
<comment type="subcellular location">
    <subcellularLocation>
        <location evidence="3 16">Cytoplasm</location>
    </subcellularLocation>
</comment>
<proteinExistence type="inferred from homology"/>
<dbReference type="HAMAP" id="MF_01274">
    <property type="entry name" value="Pantothen_kinase_3"/>
    <property type="match status" value="1"/>
</dbReference>
<keyword evidence="8 16" id="KW-0808">Transferase</keyword>
<feature type="binding site" evidence="16">
    <location>
        <position position="132"/>
    </location>
    <ligand>
        <name>ATP</name>
        <dbReference type="ChEBI" id="CHEBI:30616"/>
    </ligand>
</feature>
<comment type="function">
    <text evidence="16">Catalyzes the phosphorylation of pantothenate (Pan), the first step in CoA biosynthesis.</text>
</comment>
<dbReference type="NCBIfam" id="TIGR00671">
    <property type="entry name" value="baf"/>
    <property type="match status" value="1"/>
</dbReference>